<dbReference type="InterPro" id="IPR025997">
    <property type="entry name" value="SBP_2_dom"/>
</dbReference>
<dbReference type="Pfam" id="PF13407">
    <property type="entry name" value="Peripla_BP_4"/>
    <property type="match status" value="1"/>
</dbReference>
<dbReference type="Gene3D" id="3.40.50.2300">
    <property type="match status" value="2"/>
</dbReference>
<dbReference type="Proteomes" id="UP000317429">
    <property type="component" value="Chromosome"/>
</dbReference>
<dbReference type="PANTHER" id="PTHR30036:SF7">
    <property type="entry name" value="ABC TRANSPORTER PERIPLASMIC-BINDING PROTEIN YPHF"/>
    <property type="match status" value="1"/>
</dbReference>
<accession>A0A518DG20</accession>
<feature type="domain" description="Periplasmic binding protein" evidence="3">
    <location>
        <begin position="39"/>
        <end position="299"/>
    </location>
</feature>
<dbReference type="OrthoDB" id="569491at2"/>
<evidence type="ECO:0000256" key="2">
    <source>
        <dbReference type="ARBA" id="ARBA00007639"/>
    </source>
</evidence>
<evidence type="ECO:0000259" key="3">
    <source>
        <dbReference type="Pfam" id="PF13407"/>
    </source>
</evidence>
<dbReference type="AlphaFoldDB" id="A0A518DG20"/>
<evidence type="ECO:0000313" key="5">
    <source>
        <dbReference type="Proteomes" id="UP000317429"/>
    </source>
</evidence>
<comment type="similarity">
    <text evidence="2">Belongs to the bacterial solute-binding protein 2 family.</text>
</comment>
<dbReference type="SUPFAM" id="SSF53822">
    <property type="entry name" value="Periplasmic binding protein-like I"/>
    <property type="match status" value="1"/>
</dbReference>
<dbReference type="InterPro" id="IPR028082">
    <property type="entry name" value="Peripla_BP_I"/>
</dbReference>
<proteinExistence type="inferred from homology"/>
<keyword evidence="5" id="KW-1185">Reference proteome</keyword>
<comment type="subcellular location">
    <subcellularLocation>
        <location evidence="1">Cell envelope</location>
    </subcellularLocation>
</comment>
<dbReference type="PANTHER" id="PTHR30036">
    <property type="entry name" value="D-XYLOSE-BINDING PERIPLASMIC PROTEIN"/>
    <property type="match status" value="1"/>
</dbReference>
<dbReference type="EMBL" id="CP036291">
    <property type="protein sequence ID" value="QDU90433.1"/>
    <property type="molecule type" value="Genomic_DNA"/>
</dbReference>
<dbReference type="GO" id="GO:0030288">
    <property type="term" value="C:outer membrane-bounded periplasmic space"/>
    <property type="evidence" value="ECO:0007669"/>
    <property type="project" value="TreeGrafter"/>
</dbReference>
<dbReference type="RefSeq" id="WP_145288893.1">
    <property type="nucleotide sequence ID" value="NZ_CP036291.1"/>
</dbReference>
<evidence type="ECO:0000256" key="1">
    <source>
        <dbReference type="ARBA" id="ARBA00004196"/>
    </source>
</evidence>
<protein>
    <submittedName>
        <fullName evidence="4">D-ribose-binding periplasmic protein</fullName>
    </submittedName>
</protein>
<dbReference type="GO" id="GO:0030246">
    <property type="term" value="F:carbohydrate binding"/>
    <property type="evidence" value="ECO:0007669"/>
    <property type="project" value="TreeGrafter"/>
</dbReference>
<gene>
    <name evidence="4" type="primary">rbsB_2</name>
    <name evidence="4" type="ORF">Pla175_38370</name>
</gene>
<organism evidence="4 5">
    <name type="scientific">Pirellulimonas nuda</name>
    <dbReference type="NCBI Taxonomy" id="2528009"/>
    <lineage>
        <taxon>Bacteria</taxon>
        <taxon>Pseudomonadati</taxon>
        <taxon>Planctomycetota</taxon>
        <taxon>Planctomycetia</taxon>
        <taxon>Pirellulales</taxon>
        <taxon>Lacipirellulaceae</taxon>
        <taxon>Pirellulimonas</taxon>
    </lineage>
</organism>
<dbReference type="KEGG" id="pnd:Pla175_38370"/>
<dbReference type="InterPro" id="IPR050555">
    <property type="entry name" value="Bact_Solute-Bind_Prot2"/>
</dbReference>
<reference evidence="4 5" key="1">
    <citation type="submission" date="2019-02" db="EMBL/GenBank/DDBJ databases">
        <title>Deep-cultivation of Planctomycetes and their phenomic and genomic characterization uncovers novel biology.</title>
        <authorList>
            <person name="Wiegand S."/>
            <person name="Jogler M."/>
            <person name="Boedeker C."/>
            <person name="Pinto D."/>
            <person name="Vollmers J."/>
            <person name="Rivas-Marin E."/>
            <person name="Kohn T."/>
            <person name="Peeters S.H."/>
            <person name="Heuer A."/>
            <person name="Rast P."/>
            <person name="Oberbeckmann S."/>
            <person name="Bunk B."/>
            <person name="Jeske O."/>
            <person name="Meyerdierks A."/>
            <person name="Storesund J.E."/>
            <person name="Kallscheuer N."/>
            <person name="Luecker S."/>
            <person name="Lage O.M."/>
            <person name="Pohl T."/>
            <person name="Merkel B.J."/>
            <person name="Hornburger P."/>
            <person name="Mueller R.-W."/>
            <person name="Bruemmer F."/>
            <person name="Labrenz M."/>
            <person name="Spormann A.M."/>
            <person name="Op den Camp H."/>
            <person name="Overmann J."/>
            <person name="Amann R."/>
            <person name="Jetten M.S.M."/>
            <person name="Mascher T."/>
            <person name="Medema M.H."/>
            <person name="Devos D.P."/>
            <person name="Kaster A.-K."/>
            <person name="Ovreas L."/>
            <person name="Rohde M."/>
            <person name="Galperin M.Y."/>
            <person name="Jogler C."/>
        </authorList>
    </citation>
    <scope>NUCLEOTIDE SEQUENCE [LARGE SCALE GENOMIC DNA]</scope>
    <source>
        <strain evidence="4 5">Pla175</strain>
    </source>
</reference>
<evidence type="ECO:0000313" key="4">
    <source>
        <dbReference type="EMBL" id="QDU90433.1"/>
    </source>
</evidence>
<name>A0A518DG20_9BACT</name>
<sequence length="349" mass="37286">MLSKGAFWTIAVVAVLAAGWYRLNAASETTPLPSPAKIAFVTGGSGDYWEASAAGARAAAKELGIELDVRMPSQSENVEEQMKLLSAVGAGGVDGVAVSPLDAEGQTPLINTIAKDRPVVTFDSDAPLSARNGYVGTSNFSAGLVAGTLVKKALPDGGKVVVLIANLTKNNLIDRKVGFKTRIDESPNPEADATDPRYKVIGYLVDDGDDKKCEENIRSALAENEDLACFVGMNARHAPILLRVLKEDGWLNKVRLVTFDTLPETLDGIEQGYISATVAQDPYKYGYEAVNMLNSLCRGDVRFMPVVGRGAIHVSVEPITNETLPQFREAMNTRMAQSKAEDAPAKTKG</sequence>